<reference evidence="1" key="1">
    <citation type="journal article" date="2007" name="PLoS ONE">
        <title>The first genome sequence of an elite grapevine cultivar (Pinot noir Vitis vinifera L.): coping with a highly heterozygous genome.</title>
        <authorList>
            <person name="Velasco R."/>
            <person name="Zharkikh A."/>
            <person name="Troggio M."/>
            <person name="Cartwright D.A."/>
            <person name="Cestaro A."/>
            <person name="Pruss D."/>
            <person name="Pindo M."/>
            <person name="FitzGerald L.M."/>
            <person name="Vezzulli S."/>
            <person name="Reid J."/>
            <person name="Malacarne G."/>
            <person name="Iliev D."/>
            <person name="Coppola G."/>
            <person name="Wardell B."/>
            <person name="Micheletti D."/>
            <person name="Macalma T."/>
            <person name="Facci M."/>
            <person name="Mitchell J.T."/>
            <person name="Perazzolli M."/>
            <person name="Eldredge G."/>
            <person name="Gatto P."/>
            <person name="Oyzerski R."/>
            <person name="Moretto M."/>
            <person name="Gutin N."/>
            <person name="Stefanini M."/>
            <person name="Chen Y."/>
            <person name="Segala C."/>
            <person name="Davenport C."/>
            <person name="Dematte L."/>
            <person name="Mraz A."/>
            <person name="Battilana J."/>
            <person name="Stormo K."/>
            <person name="Costa F."/>
            <person name="Tao Q."/>
            <person name="Si-Ammour A."/>
            <person name="Harkins T."/>
            <person name="Lackey A."/>
            <person name="Perbost C."/>
            <person name="Taillon B."/>
            <person name="Stella A."/>
            <person name="Solovyev V."/>
            <person name="Fawcett J.A."/>
            <person name="Sterck L."/>
            <person name="Vandepoele K."/>
            <person name="Grando S.M."/>
            <person name="Toppo S."/>
            <person name="Moser C."/>
            <person name="Lanchbury J."/>
            <person name="Bogden R."/>
            <person name="Skolnick M."/>
            <person name="Sgaramella V."/>
            <person name="Bhatnagar S.K."/>
            <person name="Fontana P."/>
            <person name="Gutin A."/>
            <person name="Van de Peer Y."/>
            <person name="Salamini F."/>
            <person name="Viola R."/>
        </authorList>
    </citation>
    <scope>NUCLEOTIDE SEQUENCE</scope>
</reference>
<dbReference type="EMBL" id="AM448871">
    <property type="protein sequence ID" value="CAN61037.1"/>
    <property type="molecule type" value="Genomic_DNA"/>
</dbReference>
<organism evidence="1">
    <name type="scientific">Vitis vinifera</name>
    <name type="common">Grape</name>
    <dbReference type="NCBI Taxonomy" id="29760"/>
    <lineage>
        <taxon>Eukaryota</taxon>
        <taxon>Viridiplantae</taxon>
        <taxon>Streptophyta</taxon>
        <taxon>Embryophyta</taxon>
        <taxon>Tracheophyta</taxon>
        <taxon>Spermatophyta</taxon>
        <taxon>Magnoliopsida</taxon>
        <taxon>eudicotyledons</taxon>
        <taxon>Gunneridae</taxon>
        <taxon>Pentapetalae</taxon>
        <taxon>rosids</taxon>
        <taxon>Vitales</taxon>
        <taxon>Vitaceae</taxon>
        <taxon>Viteae</taxon>
        <taxon>Vitis</taxon>
    </lineage>
</organism>
<accession>A5B708</accession>
<proteinExistence type="predicted"/>
<dbReference type="AlphaFoldDB" id="A5B708"/>
<name>A5B708_VITVI</name>
<evidence type="ECO:0000313" key="1">
    <source>
        <dbReference type="EMBL" id="CAN61037.1"/>
    </source>
</evidence>
<protein>
    <submittedName>
        <fullName evidence="1">Uncharacterized protein</fullName>
    </submittedName>
</protein>
<gene>
    <name evidence="1" type="ORF">VITISV_041752</name>
</gene>
<sequence>MATLYGTGDHSKFEEKQNGIFGLTPSIFPESQVTVNPRIFGPRVLETRASEKMKEIGKALMLIQLPSDIHLQSFSWFLIDVTRFTADSIPRCFKLARRLTKMKRIVFQWNKLLQLL</sequence>